<dbReference type="Proteomes" id="UP000245910">
    <property type="component" value="Chromosome IIII"/>
</dbReference>
<evidence type="ECO:0000313" key="2">
    <source>
        <dbReference type="EMBL" id="CEI38586.1"/>
    </source>
</evidence>
<dbReference type="RefSeq" id="XP_025580981.1">
    <property type="nucleotide sequence ID" value="XM_025726412.2"/>
</dbReference>
<dbReference type="GeneID" id="37262913"/>
<feature type="compositionally biased region" description="Polar residues" evidence="1">
    <location>
        <begin position="85"/>
        <end position="98"/>
    </location>
</feature>
<evidence type="ECO:0000313" key="3">
    <source>
        <dbReference type="Proteomes" id="UP000245910"/>
    </source>
</evidence>
<organism evidence="2 3">
    <name type="scientific">Fusarium venenatum</name>
    <dbReference type="NCBI Taxonomy" id="56646"/>
    <lineage>
        <taxon>Eukaryota</taxon>
        <taxon>Fungi</taxon>
        <taxon>Dikarya</taxon>
        <taxon>Ascomycota</taxon>
        <taxon>Pezizomycotina</taxon>
        <taxon>Sordariomycetes</taxon>
        <taxon>Hypocreomycetidae</taxon>
        <taxon>Hypocreales</taxon>
        <taxon>Nectriaceae</taxon>
        <taxon>Fusarium</taxon>
    </lineage>
</organism>
<evidence type="ECO:0000256" key="1">
    <source>
        <dbReference type="SAM" id="MobiDB-lite"/>
    </source>
</evidence>
<accession>A0A2L2SMS6</accession>
<name>A0A2L2SMS6_9HYPO</name>
<proteinExistence type="predicted"/>
<feature type="region of interest" description="Disordered" evidence="1">
    <location>
        <begin position="58"/>
        <end position="98"/>
    </location>
</feature>
<protein>
    <submittedName>
        <fullName evidence="2">Uncharacterized protein</fullName>
    </submittedName>
</protein>
<feature type="compositionally biased region" description="Low complexity" evidence="1">
    <location>
        <begin position="68"/>
        <end position="78"/>
    </location>
</feature>
<dbReference type="KEGG" id="fvn:FVRRES_11277"/>
<dbReference type="AlphaFoldDB" id="A0A2L2SMS6"/>
<sequence length="242" mass="28060">MCKPVRYVYSTCGHPIVQDKYVWSVERCPLAQRCNRDCWISNDTPQHLIEDKLWPNDNIEPCPMPHEPSTTPQQSFSTSHERGYSTESATLPASSTNGDQPSYVELMFSSPTSQLEWLDNEEVDRMIQEFYFQEEIPAITSSAILDEDVSYLHGDDFTLSDDILLLNEDDRRQIEASFEAELLSDEQLAYFNEIVAQTGGELSFPSVEDNIEWEQVRAVQAPLEQYDFGQDMDLEWRFDEWF</sequence>
<dbReference type="OrthoDB" id="4985941at2759"/>
<keyword evidence="3" id="KW-1185">Reference proteome</keyword>
<dbReference type="EMBL" id="LN649232">
    <property type="protein sequence ID" value="CEI38586.1"/>
    <property type="molecule type" value="Genomic_DNA"/>
</dbReference>
<reference evidence="3" key="1">
    <citation type="submission" date="2014-10" db="EMBL/GenBank/DDBJ databases">
        <authorList>
            <person name="King R."/>
        </authorList>
    </citation>
    <scope>NUCLEOTIDE SEQUENCE [LARGE SCALE GENOMIC DNA]</scope>
    <source>
        <strain evidence="3">A3/5</strain>
    </source>
</reference>